<protein>
    <submittedName>
        <fullName evidence="1">Uncharacterized protein</fullName>
    </submittedName>
</protein>
<dbReference type="AlphaFoldDB" id="A0AA36M8M2"/>
<keyword evidence="2" id="KW-1185">Reference proteome</keyword>
<sequence>MFPITKKANVCLFYLSVVVVLFLFDSVKPDGFYLTYDLWNQGVKYTCYRCFIEQRRSTFDYI</sequence>
<accession>A0AA36M8M2</accession>
<comment type="caution">
    <text evidence="1">The sequence shown here is derived from an EMBL/GenBank/DDBJ whole genome shotgun (WGS) entry which is preliminary data.</text>
</comment>
<evidence type="ECO:0000313" key="2">
    <source>
        <dbReference type="Proteomes" id="UP001176961"/>
    </source>
</evidence>
<dbReference type="Proteomes" id="UP001176961">
    <property type="component" value="Unassembled WGS sequence"/>
</dbReference>
<gene>
    <name evidence="1" type="ORF">CYNAS_LOCUS15452</name>
</gene>
<evidence type="ECO:0000313" key="1">
    <source>
        <dbReference type="EMBL" id="CAJ0603469.1"/>
    </source>
</evidence>
<dbReference type="EMBL" id="CATQJL010000305">
    <property type="protein sequence ID" value="CAJ0603469.1"/>
    <property type="molecule type" value="Genomic_DNA"/>
</dbReference>
<organism evidence="1 2">
    <name type="scientific">Cylicocyclus nassatus</name>
    <name type="common">Nematode worm</name>
    <dbReference type="NCBI Taxonomy" id="53992"/>
    <lineage>
        <taxon>Eukaryota</taxon>
        <taxon>Metazoa</taxon>
        <taxon>Ecdysozoa</taxon>
        <taxon>Nematoda</taxon>
        <taxon>Chromadorea</taxon>
        <taxon>Rhabditida</taxon>
        <taxon>Rhabditina</taxon>
        <taxon>Rhabditomorpha</taxon>
        <taxon>Strongyloidea</taxon>
        <taxon>Strongylidae</taxon>
        <taxon>Cylicocyclus</taxon>
    </lineage>
</organism>
<proteinExistence type="predicted"/>
<name>A0AA36M8M2_CYLNA</name>
<reference evidence="1" key="1">
    <citation type="submission" date="2023-07" db="EMBL/GenBank/DDBJ databases">
        <authorList>
            <consortium name="CYATHOMIX"/>
        </authorList>
    </citation>
    <scope>NUCLEOTIDE SEQUENCE</scope>
    <source>
        <strain evidence="1">N/A</strain>
    </source>
</reference>